<reference evidence="2 3" key="1">
    <citation type="submission" date="2024-09" db="EMBL/GenBank/DDBJ databases">
        <title>Novel species of the genus Pelomonas and Roseateles isolated from streams.</title>
        <authorList>
            <person name="Lu H."/>
        </authorList>
    </citation>
    <scope>NUCLEOTIDE SEQUENCE [LARGE SCALE GENOMIC DNA]</scope>
    <source>
        <strain evidence="2 3">BYS96W</strain>
    </source>
</reference>
<dbReference type="Pfam" id="PF08386">
    <property type="entry name" value="Abhydrolase_4"/>
    <property type="match status" value="1"/>
</dbReference>
<accession>A0ABW7G423</accession>
<dbReference type="GO" id="GO:0016787">
    <property type="term" value="F:hydrolase activity"/>
    <property type="evidence" value="ECO:0007669"/>
    <property type="project" value="UniProtKB-KW"/>
</dbReference>
<dbReference type="SUPFAM" id="SSF53474">
    <property type="entry name" value="alpha/beta-Hydrolases"/>
    <property type="match status" value="1"/>
</dbReference>
<dbReference type="InterPro" id="IPR029058">
    <property type="entry name" value="AB_hydrolase_fold"/>
</dbReference>
<evidence type="ECO:0000259" key="1">
    <source>
        <dbReference type="Pfam" id="PF08386"/>
    </source>
</evidence>
<keyword evidence="3" id="KW-1185">Reference proteome</keyword>
<evidence type="ECO:0000313" key="2">
    <source>
        <dbReference type="EMBL" id="MFG6456667.1"/>
    </source>
</evidence>
<sequence length="101" mass="10716">MDPLAENARNGCLVSNSGERFIGTPLGRVDLERLRNGLRHPGLILHDLQDRTVPFAAATALHAAWPGSTLVQTANLGHRRLLADTAVIAQTAAFLATGKPA</sequence>
<dbReference type="Gene3D" id="3.40.50.1820">
    <property type="entry name" value="alpha/beta hydrolase"/>
    <property type="match status" value="1"/>
</dbReference>
<dbReference type="RefSeq" id="WP_394487434.1">
    <property type="nucleotide sequence ID" value="NZ_JBIGIA010000004.1"/>
</dbReference>
<dbReference type="Proteomes" id="UP001606305">
    <property type="component" value="Unassembled WGS sequence"/>
</dbReference>
<gene>
    <name evidence="2" type="ORF">ACG00X_07465</name>
</gene>
<proteinExistence type="predicted"/>
<feature type="domain" description="Peptidase S33 tripeptidyl aminopeptidase-like C-terminal" evidence="1">
    <location>
        <begin position="39"/>
        <end position="99"/>
    </location>
</feature>
<evidence type="ECO:0000313" key="3">
    <source>
        <dbReference type="Proteomes" id="UP001606305"/>
    </source>
</evidence>
<organism evidence="2 3">
    <name type="scientific">Pelomonas nitida</name>
    <dbReference type="NCBI Taxonomy" id="3299027"/>
    <lineage>
        <taxon>Bacteria</taxon>
        <taxon>Pseudomonadati</taxon>
        <taxon>Pseudomonadota</taxon>
        <taxon>Betaproteobacteria</taxon>
        <taxon>Burkholderiales</taxon>
        <taxon>Sphaerotilaceae</taxon>
        <taxon>Roseateles</taxon>
    </lineage>
</organism>
<dbReference type="EMBL" id="JBIGIA010000004">
    <property type="protein sequence ID" value="MFG6456667.1"/>
    <property type="molecule type" value="Genomic_DNA"/>
</dbReference>
<protein>
    <submittedName>
        <fullName evidence="2">Alpha/beta hydrolase</fullName>
    </submittedName>
</protein>
<keyword evidence="2" id="KW-0378">Hydrolase</keyword>
<dbReference type="InterPro" id="IPR013595">
    <property type="entry name" value="Pept_S33_TAP-like_C"/>
</dbReference>
<name>A0ABW7G423_9BURK</name>
<comment type="caution">
    <text evidence="2">The sequence shown here is derived from an EMBL/GenBank/DDBJ whole genome shotgun (WGS) entry which is preliminary data.</text>
</comment>